<proteinExistence type="inferred from homology"/>
<evidence type="ECO:0000313" key="8">
    <source>
        <dbReference type="EMBL" id="GAO47531.1"/>
    </source>
</evidence>
<gene>
    <name evidence="8" type="ORF">G7K_1736-t1</name>
</gene>
<dbReference type="GO" id="GO:0031515">
    <property type="term" value="C:tRNA (m1A) methyltransferase complex"/>
    <property type="evidence" value="ECO:0007669"/>
    <property type="project" value="InterPro"/>
</dbReference>
<evidence type="ECO:0000313" key="9">
    <source>
        <dbReference type="Proteomes" id="UP000033140"/>
    </source>
</evidence>
<comment type="subcellular location">
    <subcellularLocation>
        <location evidence="1">Nucleus</location>
    </subcellularLocation>
</comment>
<name>A0A0E9NCV5_SAICN</name>
<keyword evidence="4" id="KW-0819">tRNA processing</keyword>
<evidence type="ECO:0000256" key="7">
    <source>
        <dbReference type="SAM" id="MobiDB-lite"/>
    </source>
</evidence>
<dbReference type="Pfam" id="PF04189">
    <property type="entry name" value="Gcd10p"/>
    <property type="match status" value="1"/>
</dbReference>
<dbReference type="PANTHER" id="PTHR12945:SF0">
    <property type="entry name" value="TRNA (ADENINE(58)-N(1))-METHYLTRANSFERASE NON-CATALYTIC SUBUNIT TRM6"/>
    <property type="match status" value="1"/>
</dbReference>
<reference evidence="8 9" key="3">
    <citation type="journal article" date="2015" name="Genome Announc.">
        <title>Draft Genome Sequence of the Archiascomycetous Yeast Saitoella complicata.</title>
        <authorList>
            <person name="Yamauchi K."/>
            <person name="Kondo S."/>
            <person name="Hamamoto M."/>
            <person name="Takahashi Y."/>
            <person name="Ogura Y."/>
            <person name="Hayashi T."/>
            <person name="Nishida H."/>
        </authorList>
    </citation>
    <scope>NUCLEOTIDE SEQUENCE [LARGE SCALE GENOMIC DNA]</scope>
    <source>
        <strain evidence="8 9">NRRL Y-17804</strain>
    </source>
</reference>
<keyword evidence="5" id="KW-0539">Nucleus</keyword>
<feature type="compositionally biased region" description="Basic and acidic residues" evidence="7">
    <location>
        <begin position="459"/>
        <end position="473"/>
    </location>
</feature>
<dbReference type="STRING" id="698492.A0A0E9NCV5"/>
<organism evidence="8 9">
    <name type="scientific">Saitoella complicata (strain BCRC 22490 / CBS 7301 / JCM 7358 / NBRC 10748 / NRRL Y-17804)</name>
    <dbReference type="NCBI Taxonomy" id="698492"/>
    <lineage>
        <taxon>Eukaryota</taxon>
        <taxon>Fungi</taxon>
        <taxon>Dikarya</taxon>
        <taxon>Ascomycota</taxon>
        <taxon>Taphrinomycotina</taxon>
        <taxon>Taphrinomycotina incertae sedis</taxon>
        <taxon>Saitoella</taxon>
    </lineage>
</organism>
<feature type="region of interest" description="Disordered" evidence="7">
    <location>
        <begin position="445"/>
        <end position="522"/>
    </location>
</feature>
<evidence type="ECO:0000256" key="4">
    <source>
        <dbReference type="ARBA" id="ARBA00022694"/>
    </source>
</evidence>
<dbReference type="PANTHER" id="PTHR12945">
    <property type="entry name" value="TRANSLATION INITIATION FACTOR EIF3-RELATED"/>
    <property type="match status" value="1"/>
</dbReference>
<evidence type="ECO:0000256" key="2">
    <source>
        <dbReference type="ARBA" id="ARBA00008320"/>
    </source>
</evidence>
<dbReference type="GO" id="GO:0005634">
    <property type="term" value="C:nucleus"/>
    <property type="evidence" value="ECO:0007669"/>
    <property type="project" value="UniProtKB-SubCell"/>
</dbReference>
<dbReference type="InterPro" id="IPR017423">
    <property type="entry name" value="TRM6"/>
</dbReference>
<feature type="region of interest" description="Disordered" evidence="7">
    <location>
        <begin position="1"/>
        <end position="21"/>
    </location>
</feature>
<dbReference type="GO" id="GO:0030488">
    <property type="term" value="P:tRNA methylation"/>
    <property type="evidence" value="ECO:0007669"/>
    <property type="project" value="InterPro"/>
</dbReference>
<feature type="compositionally biased region" description="Polar residues" evidence="7">
    <location>
        <begin position="495"/>
        <end position="512"/>
    </location>
</feature>
<sequence>MSTQAAPNPAVQALEEDRSATPVTLASLGSSSHGDIALEETSEENPVVKANQQLLLLLPSKNVKVVTVTPKTTISLGKFGSFKSDDIIGTPYGLTYEIHENKTIVPIAPSAIDEIEDDVGNNRELNDDATAQTLTWQEIEALKKDKNIQGKEIVEKVMAAHSNFDKKTEFAKEKYQRRKEQKFLRGFTVLAPTLPTICDYLWTRDQHRILDIRTSSLSYILAQANVFPGGRYLVVDDTGGLIVAAMLERMGGEGTLMVLHENEHPALDVCRYFNFSPRQLSPVKSLSWLQALHPEETDPRPEMPALEAIVDGKGHNAAKRLAGRLKSWGRVDKAQKDFLEGGWDGCVVVSTFDPVTIVPAILPYVEGSRPVVVYAPHKETLLQLSIHLHNGTKRQILAPTIVSLRAREYQTLPGRVHPMMTMGGGGGWVLSGLRVLPSDIEAVAGSARQAGRGKKKKEKNGEAKEKKRSKGGDEGAEETLEESPAKKTKIAENGDATSTETETGTPMDTSADGSAAVTEAEA</sequence>
<dbReference type="Gene3D" id="3.10.330.20">
    <property type="match status" value="1"/>
</dbReference>
<reference evidence="8 9" key="2">
    <citation type="journal article" date="2014" name="J. Gen. Appl. Microbiol.">
        <title>The early diverging ascomycetous budding yeast Saitoella complicata has three histone deacetylases belonging to the Clr6, Hos2, and Rpd3 lineages.</title>
        <authorList>
            <person name="Nishida H."/>
            <person name="Matsumoto T."/>
            <person name="Kondo S."/>
            <person name="Hamamoto M."/>
            <person name="Yoshikawa H."/>
        </authorList>
    </citation>
    <scope>NUCLEOTIDE SEQUENCE [LARGE SCALE GENOMIC DNA]</scope>
    <source>
        <strain evidence="8 9">NRRL Y-17804</strain>
    </source>
</reference>
<accession>A0A0E9NCV5</accession>
<evidence type="ECO:0000256" key="5">
    <source>
        <dbReference type="ARBA" id="ARBA00023242"/>
    </source>
</evidence>
<evidence type="ECO:0000256" key="6">
    <source>
        <dbReference type="ARBA" id="ARBA00032319"/>
    </source>
</evidence>
<dbReference type="PIRSF" id="PIRSF038170">
    <property type="entry name" value="tRNA_m1A_mtfrase"/>
    <property type="match status" value="1"/>
</dbReference>
<comment type="similarity">
    <text evidence="2">Belongs to the TRM6/GCD10 family.</text>
</comment>
<comment type="caution">
    <text evidence="8">The sequence shown here is derived from an EMBL/GenBank/DDBJ whole genome shotgun (WGS) entry which is preliminary data.</text>
</comment>
<dbReference type="OMA" id="TRCRPYQ"/>
<dbReference type="AlphaFoldDB" id="A0A0E9NCV5"/>
<keyword evidence="9" id="KW-1185">Reference proteome</keyword>
<reference evidence="8 9" key="1">
    <citation type="journal article" date="2011" name="J. Gen. Appl. Microbiol.">
        <title>Draft genome sequencing of the enigmatic yeast Saitoella complicata.</title>
        <authorList>
            <person name="Nishida H."/>
            <person name="Hamamoto M."/>
            <person name="Sugiyama J."/>
        </authorList>
    </citation>
    <scope>NUCLEOTIDE SEQUENCE [LARGE SCALE GENOMIC DNA]</scope>
    <source>
        <strain evidence="8 9">NRRL Y-17804</strain>
    </source>
</reference>
<evidence type="ECO:0000256" key="1">
    <source>
        <dbReference type="ARBA" id="ARBA00004123"/>
    </source>
</evidence>
<evidence type="ECO:0000256" key="3">
    <source>
        <dbReference type="ARBA" id="ARBA00021704"/>
    </source>
</evidence>
<feature type="compositionally biased region" description="Basic and acidic residues" evidence="7">
    <location>
        <begin position="483"/>
        <end position="492"/>
    </location>
</feature>
<dbReference type="EMBL" id="BACD03000009">
    <property type="protein sequence ID" value="GAO47531.1"/>
    <property type="molecule type" value="Genomic_DNA"/>
</dbReference>
<protein>
    <recommendedName>
        <fullName evidence="3">tRNA (adenine(58)-N(1))-methyltransferase non-catalytic subunit TRM6</fullName>
    </recommendedName>
    <alternativeName>
        <fullName evidence="6">tRNA(m1A58)-methyltransferase subunit TRM6</fullName>
    </alternativeName>
</protein>
<dbReference type="Proteomes" id="UP000033140">
    <property type="component" value="Unassembled WGS sequence"/>
</dbReference>